<reference evidence="2" key="1">
    <citation type="submission" date="2019-09" db="EMBL/GenBank/DDBJ databases">
        <title>Characterisation of the sponge microbiome using genome-centric metagenomics.</title>
        <authorList>
            <person name="Engelberts J.P."/>
            <person name="Robbins S.J."/>
            <person name="De Goeij J.M."/>
            <person name="Aranda M."/>
            <person name="Bell S.C."/>
            <person name="Webster N.S."/>
        </authorList>
    </citation>
    <scope>NUCLEOTIDE SEQUENCE</scope>
    <source>
        <strain evidence="2">SB0662_bin_9</strain>
    </source>
</reference>
<evidence type="ECO:0000313" key="2">
    <source>
        <dbReference type="EMBL" id="MYD91405.1"/>
    </source>
</evidence>
<dbReference type="InterPro" id="IPR028098">
    <property type="entry name" value="Glyco_trans_4-like_N"/>
</dbReference>
<feature type="domain" description="Glycosyltransferase subfamily 4-like N-terminal" evidence="1">
    <location>
        <begin position="18"/>
        <end position="183"/>
    </location>
</feature>
<accession>A0A6B1DXB6</accession>
<dbReference type="GO" id="GO:0016740">
    <property type="term" value="F:transferase activity"/>
    <property type="evidence" value="ECO:0007669"/>
    <property type="project" value="UniProtKB-KW"/>
</dbReference>
<dbReference type="EMBL" id="VXPY01000095">
    <property type="protein sequence ID" value="MYD91405.1"/>
    <property type="molecule type" value="Genomic_DNA"/>
</dbReference>
<dbReference type="SUPFAM" id="SSF53756">
    <property type="entry name" value="UDP-Glycosyltransferase/glycogen phosphorylase"/>
    <property type="match status" value="1"/>
</dbReference>
<sequence>MRILFAAPFGLETKATVRSRALPLAQGLASFGHDVEVLVPPWDTPGSQPGVDLVAGVCVRQVKLTGGVAGTVLRMWARVLASAPDVLHIVKPRMHAGACQFLAYTQALATGGLDATRIVLDVDDWEQAWSPSATNRLAVRTALAWQEEWGMRHCHAATAASQWLVRRVRRLNPGVPVLYLPNGWAAAPTEASRRAGRGSAILWFTRFTEVDVGWMSRFWSALSGRLPGVRLLVAGKPIVPELDRPFRTVLGKDSGHGSVEWLGYLTREQVLQAAASARCAIAPARVSVDNMAKCSVRLLDLNRLGLPCVVSSVGEQQRYRAAPGVMSVPGHASPEDFARTVADACGDSPARFKDAGVQGMPNWTELALYVDRFYRRLTEDAG</sequence>
<keyword evidence="2" id="KW-0808">Transferase</keyword>
<dbReference type="Pfam" id="PF13579">
    <property type="entry name" value="Glyco_trans_4_4"/>
    <property type="match status" value="1"/>
</dbReference>
<gene>
    <name evidence="2" type="ORF">F4Y08_13890</name>
</gene>
<dbReference type="AlphaFoldDB" id="A0A6B1DXB6"/>
<comment type="caution">
    <text evidence="2">The sequence shown here is derived from an EMBL/GenBank/DDBJ whole genome shotgun (WGS) entry which is preliminary data.</text>
</comment>
<evidence type="ECO:0000259" key="1">
    <source>
        <dbReference type="Pfam" id="PF13579"/>
    </source>
</evidence>
<dbReference type="Gene3D" id="3.40.50.2000">
    <property type="entry name" value="Glycogen Phosphorylase B"/>
    <property type="match status" value="2"/>
</dbReference>
<proteinExistence type="predicted"/>
<protein>
    <submittedName>
        <fullName evidence="2">Glycosyltransferase family 4 protein</fullName>
    </submittedName>
</protein>
<name>A0A6B1DXB6_9CHLR</name>
<organism evidence="2">
    <name type="scientific">Caldilineaceae bacterium SB0662_bin_9</name>
    <dbReference type="NCBI Taxonomy" id="2605258"/>
    <lineage>
        <taxon>Bacteria</taxon>
        <taxon>Bacillati</taxon>
        <taxon>Chloroflexota</taxon>
        <taxon>Caldilineae</taxon>
        <taxon>Caldilineales</taxon>
        <taxon>Caldilineaceae</taxon>
    </lineage>
</organism>